<reference evidence="3 4" key="1">
    <citation type="submission" date="2020-04" db="EMBL/GenBank/DDBJ databases">
        <title>Azohydromonas sp. isolated from soil.</title>
        <authorList>
            <person name="Dahal R.H."/>
        </authorList>
    </citation>
    <scope>NUCLEOTIDE SEQUENCE [LARGE SCALE GENOMIC DNA]</scope>
    <source>
        <strain evidence="3 4">G-1-1-14</strain>
    </source>
</reference>
<dbReference type="AlphaFoldDB" id="A0A848F1J9"/>
<dbReference type="PANTHER" id="PTHR35936">
    <property type="entry name" value="MEMBRANE-BOUND LYTIC MUREIN TRANSGLYCOSYLASE F"/>
    <property type="match status" value="1"/>
</dbReference>
<dbReference type="PANTHER" id="PTHR35936:SF17">
    <property type="entry name" value="ARGININE-BINDING EXTRACELLULAR PROTEIN ARTP"/>
    <property type="match status" value="1"/>
</dbReference>
<sequence length="244" mass="26510">MRVCADPDNLPYSHQDGSGFENRLAQWLAEELRRPLQVTWVPLQRGFVRKTLREGRCDVLLGVPVGLERVATTRPYYRSGYVFLSQPLDGHPLCGFDDARLKKLRIGVQLPGDGAATPPGQVLAQRGAVEHVRGFEPLGEQPSAQRAVQALAAGEIDAAVLWGPPAGYFARRAGVPLVLTPVRGAVPGALSPFAFDMALAVRPADTALRAELDTALARLQPRIDALLARYGVPLLPRSTEEEPR</sequence>
<comment type="caution">
    <text evidence="3">The sequence shown here is derived from an EMBL/GenBank/DDBJ whole genome shotgun (WGS) entry which is preliminary data.</text>
</comment>
<evidence type="ECO:0000313" key="4">
    <source>
        <dbReference type="Proteomes" id="UP000574067"/>
    </source>
</evidence>
<protein>
    <submittedName>
        <fullName evidence="3">Quinoprotein dehydrogenase-associated putative ABC transporter substrate-binding protein</fullName>
    </submittedName>
</protein>
<evidence type="ECO:0000256" key="1">
    <source>
        <dbReference type="ARBA" id="ARBA00022729"/>
    </source>
</evidence>
<gene>
    <name evidence="3" type="ORF">HHL10_02990</name>
</gene>
<dbReference type="SMART" id="SM00062">
    <property type="entry name" value="PBPb"/>
    <property type="match status" value="1"/>
</dbReference>
<dbReference type="Gene3D" id="3.40.190.10">
    <property type="entry name" value="Periplasmic binding protein-like II"/>
    <property type="match status" value="2"/>
</dbReference>
<proteinExistence type="predicted"/>
<dbReference type="Pfam" id="PF00497">
    <property type="entry name" value="SBP_bac_3"/>
    <property type="match status" value="1"/>
</dbReference>
<dbReference type="InterPro" id="IPR022448">
    <property type="entry name" value="Quinoprotein_dehydrogenase"/>
</dbReference>
<evidence type="ECO:0000259" key="2">
    <source>
        <dbReference type="SMART" id="SM00062"/>
    </source>
</evidence>
<dbReference type="Proteomes" id="UP000574067">
    <property type="component" value="Unassembled WGS sequence"/>
</dbReference>
<accession>A0A848F1J9</accession>
<keyword evidence="1" id="KW-0732">Signal</keyword>
<dbReference type="SUPFAM" id="SSF53850">
    <property type="entry name" value="Periplasmic binding protein-like II"/>
    <property type="match status" value="1"/>
</dbReference>
<name>A0A848F1J9_9BURK</name>
<dbReference type="NCBIfam" id="TIGR03871">
    <property type="entry name" value="ABC_peri_MoxJ_2"/>
    <property type="match status" value="1"/>
</dbReference>
<dbReference type="EMBL" id="JABBFW010000001">
    <property type="protein sequence ID" value="NML13947.1"/>
    <property type="molecule type" value="Genomic_DNA"/>
</dbReference>
<evidence type="ECO:0000313" key="3">
    <source>
        <dbReference type="EMBL" id="NML13947.1"/>
    </source>
</evidence>
<keyword evidence="4" id="KW-1185">Reference proteome</keyword>
<feature type="domain" description="Solute-binding protein family 3/N-terminal" evidence="2">
    <location>
        <begin position="2"/>
        <end position="234"/>
    </location>
</feature>
<dbReference type="InterPro" id="IPR001638">
    <property type="entry name" value="Solute-binding_3/MltF_N"/>
</dbReference>
<organism evidence="3 4">
    <name type="scientific">Azohydromonas caseinilytica</name>
    <dbReference type="NCBI Taxonomy" id="2728836"/>
    <lineage>
        <taxon>Bacteria</taxon>
        <taxon>Pseudomonadati</taxon>
        <taxon>Pseudomonadota</taxon>
        <taxon>Betaproteobacteria</taxon>
        <taxon>Burkholderiales</taxon>
        <taxon>Sphaerotilaceae</taxon>
        <taxon>Azohydromonas</taxon>
    </lineage>
</organism>